<sequence length="177" mass="19808">MLPRIQKSIFHLGEEGGDGHRSADDQRGDNIVDIQRGLGGHTHGRRLRRVGGDAASDVVVGLQILVQHHPQPCHVVLKQMVSSPPARRRLSGSFSGACFLCRRELSPDKDVYMYRGDQGFCSEECRRQQILSDEAREHEAMVSKERRTLAHRRHHHGPRPSPPVAIRGAPRRLLAVA</sequence>
<dbReference type="GO" id="GO:0046872">
    <property type="term" value="F:metal ion binding"/>
    <property type="evidence" value="ECO:0007669"/>
    <property type="project" value="UniProtKB-KW"/>
</dbReference>
<gene>
    <name evidence="6" type="primary">LOC123124822</name>
</gene>
<evidence type="ECO:0000313" key="7">
    <source>
        <dbReference type="Proteomes" id="UP000019116"/>
    </source>
</evidence>
<dbReference type="OMA" id="HGVIGIH"/>
<dbReference type="Gramene" id="TraesJUL5D03G03149390.1">
    <property type="protein sequence ID" value="TraesJUL5D03G03149390.1"/>
    <property type="gene ID" value="TraesJUL5D03G03149390"/>
</dbReference>
<comment type="similarity">
    <text evidence="1">Belongs to the FLZ family.</text>
</comment>
<dbReference type="OrthoDB" id="1927223at2759"/>
<dbReference type="Gramene" id="TraesSYM5D03G03064310.1">
    <property type="protein sequence ID" value="TraesSYM5D03G03064310.1"/>
    <property type="gene ID" value="TraesSYM5D03G03064310"/>
</dbReference>
<dbReference type="Gramene" id="TraesARI5D03G03078010.1">
    <property type="protein sequence ID" value="TraesARI5D03G03078010.1"/>
    <property type="gene ID" value="TraesARI5D03G03078010"/>
</dbReference>
<keyword evidence="7" id="KW-1185">Reference proteome</keyword>
<organism evidence="6">
    <name type="scientific">Triticum aestivum</name>
    <name type="common">Wheat</name>
    <dbReference type="NCBI Taxonomy" id="4565"/>
    <lineage>
        <taxon>Eukaryota</taxon>
        <taxon>Viridiplantae</taxon>
        <taxon>Streptophyta</taxon>
        <taxon>Embryophyta</taxon>
        <taxon>Tracheophyta</taxon>
        <taxon>Spermatophyta</taxon>
        <taxon>Magnoliopsida</taxon>
        <taxon>Liliopsida</taxon>
        <taxon>Poales</taxon>
        <taxon>Poaceae</taxon>
        <taxon>BOP clade</taxon>
        <taxon>Pooideae</taxon>
        <taxon>Triticodae</taxon>
        <taxon>Triticeae</taxon>
        <taxon>Triticinae</taxon>
        <taxon>Triticum</taxon>
    </lineage>
</organism>
<accession>A0A3B6MTA9</accession>
<dbReference type="Gramene" id="TraesCLE_scaffold_005643_01G000300.1">
    <property type="protein sequence ID" value="TraesCLE_scaffold_005643_01G000300.1"/>
    <property type="gene ID" value="TraesCLE_scaffold_005643_01G000300"/>
</dbReference>
<dbReference type="Gramene" id="TraesROB_scaffold_006727_01G000100.1">
    <property type="protein sequence ID" value="TraesROB_scaffold_006727_01G000100.1"/>
    <property type="gene ID" value="TraesROB_scaffold_006727_01G000100"/>
</dbReference>
<dbReference type="Gramene" id="TraesCS5D03G0525000.1">
    <property type="protein sequence ID" value="TraesCS5D03G0525000.1.CDS"/>
    <property type="gene ID" value="TraesCS5D03G0525000"/>
</dbReference>
<evidence type="ECO:0000313" key="6">
    <source>
        <dbReference type="EnsemblPlants" id="TraesCS5D02G224500.1"/>
    </source>
</evidence>
<dbReference type="AlphaFoldDB" id="A0A3B6MTA9"/>
<proteinExistence type="inferred from homology"/>
<dbReference type="Gramene" id="TraesMAC5D03G03123090.1">
    <property type="protein sequence ID" value="TraesMAC5D03G03123090.1"/>
    <property type="gene ID" value="TraesMAC5D03G03123090"/>
</dbReference>
<dbReference type="KEGG" id="taes:123124822"/>
<evidence type="ECO:0000256" key="2">
    <source>
        <dbReference type="ARBA" id="ARBA00022723"/>
    </source>
</evidence>
<protein>
    <recommendedName>
        <fullName evidence="5">FLZ-type domain-containing protein</fullName>
    </recommendedName>
</protein>
<evidence type="ECO:0000256" key="3">
    <source>
        <dbReference type="PROSITE-ProRule" id="PRU01131"/>
    </source>
</evidence>
<feature type="zinc finger region" description="FLZ-type" evidence="3">
    <location>
        <begin position="93"/>
        <end position="137"/>
    </location>
</feature>
<dbReference type="RefSeq" id="XP_044401311.1">
    <property type="nucleotide sequence ID" value="XM_044545376.1"/>
</dbReference>
<dbReference type="PANTHER" id="PTHR47847">
    <property type="entry name" value="FCS-LIKE ZINC FINGER 17"/>
    <property type="match status" value="1"/>
</dbReference>
<dbReference type="InterPro" id="IPR007650">
    <property type="entry name" value="Zf-FLZ_dom"/>
</dbReference>
<reference evidence="6" key="2">
    <citation type="submission" date="2018-10" db="UniProtKB">
        <authorList>
            <consortium name="EnsemblPlants"/>
        </authorList>
    </citation>
    <scope>IDENTIFICATION</scope>
</reference>
<dbReference type="Gramene" id="TraesSTA5D03G03115310.1">
    <property type="protein sequence ID" value="TraesSTA5D03G03115310.1"/>
    <property type="gene ID" value="TraesSTA5D03G03115310"/>
</dbReference>
<dbReference type="Gramene" id="TraesJAG5D03G03121880.1">
    <property type="protein sequence ID" value="TraesJAG5D03G03121880.1"/>
    <property type="gene ID" value="TraesJAG5D03G03121880"/>
</dbReference>
<evidence type="ECO:0000256" key="4">
    <source>
        <dbReference type="SAM" id="MobiDB-lite"/>
    </source>
</evidence>
<dbReference type="Gramene" id="TraesLAC5D03G03080270.1">
    <property type="protein sequence ID" value="TraesLAC5D03G03080270.1"/>
    <property type="gene ID" value="TraesLAC5D03G03080270"/>
</dbReference>
<dbReference type="Gramene" id="TraesWEE_scaffold_003600_01G000300.1">
    <property type="protein sequence ID" value="TraesWEE_scaffold_003600_01G000300.1"/>
    <property type="gene ID" value="TraesWEE_scaffold_003600_01G000300"/>
</dbReference>
<feature type="region of interest" description="Disordered" evidence="4">
    <location>
        <begin position="147"/>
        <end position="170"/>
    </location>
</feature>
<dbReference type="PANTHER" id="PTHR47847:SF2">
    <property type="entry name" value="FCS-LIKE ZINC FINGER 17-RELATED"/>
    <property type="match status" value="1"/>
</dbReference>
<dbReference type="Gramene" id="TraesCS5D02G224500.1">
    <property type="protein sequence ID" value="TraesCS5D02G224500.1"/>
    <property type="gene ID" value="TraesCS5D02G224500"/>
</dbReference>
<dbReference type="Gramene" id="TraesPARA_EIv1.0_1817280.1">
    <property type="protein sequence ID" value="TraesPARA_EIv1.0_1817280.1.CDS"/>
    <property type="gene ID" value="TraesPARA_EIv1.0_1817280"/>
</dbReference>
<dbReference type="STRING" id="4565.A0A3B6MTA9"/>
<evidence type="ECO:0000256" key="1">
    <source>
        <dbReference type="ARBA" id="ARBA00009374"/>
    </source>
</evidence>
<name>A0A3B6MTA9_WHEAT</name>
<feature type="compositionally biased region" description="Basic residues" evidence="4">
    <location>
        <begin position="149"/>
        <end position="158"/>
    </location>
</feature>
<evidence type="ECO:0000259" key="5">
    <source>
        <dbReference type="PROSITE" id="PS51795"/>
    </source>
</evidence>
<dbReference type="Gramene" id="TraesNOR5D03G03154000.1">
    <property type="protein sequence ID" value="TraesNOR5D03G03154000.1"/>
    <property type="gene ID" value="TraesNOR5D03G03154000"/>
</dbReference>
<dbReference type="Gramene" id="TraesCAD_scaffold_004739_01G000300.1">
    <property type="protein sequence ID" value="TraesCAD_scaffold_004739_01G000300.1"/>
    <property type="gene ID" value="TraesCAD_scaffold_004739_01G000300"/>
</dbReference>
<dbReference type="GeneID" id="123124822"/>
<dbReference type="InterPro" id="IPR044181">
    <property type="entry name" value="FLZ17/18"/>
</dbReference>
<dbReference type="PROSITE" id="PS51795">
    <property type="entry name" value="ZF_FLZ"/>
    <property type="match status" value="1"/>
</dbReference>
<feature type="domain" description="FLZ-type" evidence="5">
    <location>
        <begin position="93"/>
        <end position="137"/>
    </location>
</feature>
<dbReference type="EnsemblPlants" id="TraesCS5D02G224500.1">
    <property type="protein sequence ID" value="TraesCS5D02G224500.1"/>
    <property type="gene ID" value="TraesCS5D02G224500"/>
</dbReference>
<dbReference type="Gramene" id="TraesLDM5D03G03128960.1">
    <property type="protein sequence ID" value="TraesLDM5D03G03128960.1"/>
    <property type="gene ID" value="TraesLDM5D03G03128960"/>
</dbReference>
<dbReference type="Gramene" id="TraesRN5D0100548700.1">
    <property type="protein sequence ID" value="TraesRN5D0100548700.1"/>
    <property type="gene ID" value="TraesRN5D0100548700"/>
</dbReference>
<dbReference type="Proteomes" id="UP000019116">
    <property type="component" value="Chromosome 5D"/>
</dbReference>
<keyword evidence="2" id="KW-0479">Metal-binding</keyword>
<dbReference type="Pfam" id="PF04570">
    <property type="entry name" value="zf-FLZ"/>
    <property type="match status" value="1"/>
</dbReference>
<reference evidence="6" key="1">
    <citation type="submission" date="2018-08" db="EMBL/GenBank/DDBJ databases">
        <authorList>
            <person name="Rossello M."/>
        </authorList>
    </citation>
    <scope>NUCLEOTIDE SEQUENCE [LARGE SCALE GENOMIC DNA]</scope>
    <source>
        <strain evidence="6">cv. Chinese Spring</strain>
    </source>
</reference>